<sequence>MNATPPTATSAPTREPHSRSPRKNRMLPLALGEWKQFRRNKVIVFMVILVLIFIPLSTMGSVGGSDSPEKARVAAAFSLQLLLLMAVTYVLFYSVLSMATTRRDEGVLKRLRTGEARDRDILIAICMPSAVFVLIAAIVTPIIVMVMGSAPPVNVGFYILAVLCGIVLGATTGFITSTYTKNAEAAQVTSFPVVILAMLSLTMVRPFLPDALQVIGEKNPFGLMLDLVNIGWAGVIAPEPGENPMSKSFADTLREGGLVAIQLVVWCVALVYVTQRVMRWDPR</sequence>
<feature type="region of interest" description="Disordered" evidence="5">
    <location>
        <begin position="1"/>
        <end position="23"/>
    </location>
</feature>
<dbReference type="GO" id="GO:0016020">
    <property type="term" value="C:membrane"/>
    <property type="evidence" value="ECO:0007669"/>
    <property type="project" value="UniProtKB-SubCell"/>
</dbReference>
<feature type="transmembrane region" description="Helical" evidence="6">
    <location>
        <begin position="155"/>
        <end position="176"/>
    </location>
</feature>
<dbReference type="STRING" id="1451189.CFAL_01335"/>
<keyword evidence="3 6" id="KW-1133">Transmembrane helix</keyword>
<evidence type="ECO:0000256" key="6">
    <source>
        <dbReference type="SAM" id="Phobius"/>
    </source>
</evidence>
<evidence type="ECO:0000313" key="8">
    <source>
        <dbReference type="EMBL" id="RIX33887.1"/>
    </source>
</evidence>
<feature type="transmembrane region" description="Helical" evidence="6">
    <location>
        <begin position="121"/>
        <end position="143"/>
    </location>
</feature>
<dbReference type="PANTHER" id="PTHR43027">
    <property type="entry name" value="DOXORUBICIN RESISTANCE ABC TRANSPORTER PERMEASE PROTEIN DRRC-RELATED"/>
    <property type="match status" value="1"/>
</dbReference>
<dbReference type="Proteomes" id="UP000285278">
    <property type="component" value="Unassembled WGS sequence"/>
</dbReference>
<feature type="domain" description="ABC-2 type transporter transmembrane" evidence="7">
    <location>
        <begin position="32"/>
        <end position="227"/>
    </location>
</feature>
<protein>
    <submittedName>
        <fullName evidence="8">ABC transporter permease</fullName>
    </submittedName>
</protein>
<dbReference type="InterPro" id="IPR013525">
    <property type="entry name" value="ABC2_TM"/>
</dbReference>
<dbReference type="OrthoDB" id="3214063at2"/>
<evidence type="ECO:0000256" key="5">
    <source>
        <dbReference type="SAM" id="MobiDB-lite"/>
    </source>
</evidence>
<dbReference type="InterPro" id="IPR052902">
    <property type="entry name" value="ABC-2_transporter"/>
</dbReference>
<name>A0A418Q5I4_9CORY</name>
<keyword evidence="9" id="KW-1185">Reference proteome</keyword>
<feature type="transmembrane region" description="Helical" evidence="6">
    <location>
        <begin position="42"/>
        <end position="62"/>
    </location>
</feature>
<comment type="caution">
    <text evidence="8">The sequence shown here is derived from an EMBL/GenBank/DDBJ whole genome shotgun (WGS) entry which is preliminary data.</text>
</comment>
<evidence type="ECO:0000259" key="7">
    <source>
        <dbReference type="Pfam" id="PF01061"/>
    </source>
</evidence>
<dbReference type="GO" id="GO:0140359">
    <property type="term" value="F:ABC-type transporter activity"/>
    <property type="evidence" value="ECO:0007669"/>
    <property type="project" value="InterPro"/>
</dbReference>
<feature type="transmembrane region" description="Helical" evidence="6">
    <location>
        <begin position="74"/>
        <end position="100"/>
    </location>
</feature>
<organism evidence="8 9">
    <name type="scientific">Corynebacterium falsenii</name>
    <dbReference type="NCBI Taxonomy" id="108486"/>
    <lineage>
        <taxon>Bacteria</taxon>
        <taxon>Bacillati</taxon>
        <taxon>Actinomycetota</taxon>
        <taxon>Actinomycetes</taxon>
        <taxon>Mycobacteriales</taxon>
        <taxon>Corynebacteriaceae</taxon>
        <taxon>Corynebacterium</taxon>
    </lineage>
</organism>
<proteinExistence type="predicted"/>
<feature type="transmembrane region" description="Helical" evidence="6">
    <location>
        <begin position="188"/>
        <end position="208"/>
    </location>
</feature>
<gene>
    <name evidence="8" type="ORF">D3M95_09350</name>
</gene>
<dbReference type="Pfam" id="PF01061">
    <property type="entry name" value="ABC2_membrane"/>
    <property type="match status" value="1"/>
</dbReference>
<dbReference type="AlphaFoldDB" id="A0A418Q5I4"/>
<feature type="transmembrane region" description="Helical" evidence="6">
    <location>
        <begin position="256"/>
        <end position="274"/>
    </location>
</feature>
<feature type="compositionally biased region" description="Low complexity" evidence="5">
    <location>
        <begin position="1"/>
        <end position="13"/>
    </location>
</feature>
<comment type="subcellular location">
    <subcellularLocation>
        <location evidence="1">Membrane</location>
        <topology evidence="1">Multi-pass membrane protein</topology>
    </subcellularLocation>
</comment>
<evidence type="ECO:0000256" key="4">
    <source>
        <dbReference type="ARBA" id="ARBA00023136"/>
    </source>
</evidence>
<reference evidence="8 9" key="1">
    <citation type="submission" date="2018-09" db="EMBL/GenBank/DDBJ databases">
        <title>Optimization and identification of Corynebacterium falsenii FN1-14 from fish paste.</title>
        <authorList>
            <person name="Daroonpunt R."/>
            <person name="Tanasupawat S."/>
        </authorList>
    </citation>
    <scope>NUCLEOTIDE SEQUENCE [LARGE SCALE GENOMIC DNA]</scope>
    <source>
        <strain evidence="8 9">FN1-14</strain>
    </source>
</reference>
<evidence type="ECO:0000256" key="1">
    <source>
        <dbReference type="ARBA" id="ARBA00004141"/>
    </source>
</evidence>
<evidence type="ECO:0000256" key="2">
    <source>
        <dbReference type="ARBA" id="ARBA00022692"/>
    </source>
</evidence>
<dbReference type="EMBL" id="QXJK01000011">
    <property type="protein sequence ID" value="RIX33887.1"/>
    <property type="molecule type" value="Genomic_DNA"/>
</dbReference>
<keyword evidence="2 6" id="KW-0812">Transmembrane</keyword>
<keyword evidence="4 6" id="KW-0472">Membrane</keyword>
<accession>A0A418Q5I4</accession>
<evidence type="ECO:0000313" key="9">
    <source>
        <dbReference type="Proteomes" id="UP000285278"/>
    </source>
</evidence>
<dbReference type="PANTHER" id="PTHR43027:SF2">
    <property type="entry name" value="TRANSPORT PERMEASE PROTEIN"/>
    <property type="match status" value="1"/>
</dbReference>
<evidence type="ECO:0000256" key="3">
    <source>
        <dbReference type="ARBA" id="ARBA00022989"/>
    </source>
</evidence>